<dbReference type="SUPFAM" id="SSF56436">
    <property type="entry name" value="C-type lectin-like"/>
    <property type="match status" value="1"/>
</dbReference>
<comment type="caution">
    <text evidence="7">Lacks conserved residue(s) required for the propagation of feature annotation.</text>
</comment>
<dbReference type="InterPro" id="IPR001024">
    <property type="entry name" value="PLAT/LH2_dom"/>
</dbReference>
<evidence type="ECO:0000256" key="8">
    <source>
        <dbReference type="SAM" id="Phobius"/>
    </source>
</evidence>
<protein>
    <submittedName>
        <fullName evidence="11">PKD1L2</fullName>
    </submittedName>
</protein>
<evidence type="ECO:0000256" key="7">
    <source>
        <dbReference type="PROSITE-ProRule" id="PRU00152"/>
    </source>
</evidence>
<dbReference type="InterPro" id="IPR046791">
    <property type="entry name" value="Polycystin_dom"/>
</dbReference>
<dbReference type="PROSITE" id="PS50948">
    <property type="entry name" value="PAN"/>
    <property type="match status" value="1"/>
</dbReference>
<dbReference type="GO" id="GO:0050982">
    <property type="term" value="P:detection of mechanical stimulus"/>
    <property type="evidence" value="ECO:0007669"/>
    <property type="project" value="TreeGrafter"/>
</dbReference>
<comment type="subcellular location">
    <subcellularLocation>
        <location evidence="1">Membrane</location>
        <topology evidence="1">Multi-pass membrane protein</topology>
    </subcellularLocation>
</comment>
<evidence type="ECO:0000256" key="5">
    <source>
        <dbReference type="ARBA" id="ARBA00022989"/>
    </source>
</evidence>
<evidence type="ECO:0000256" key="1">
    <source>
        <dbReference type="ARBA" id="ARBA00004141"/>
    </source>
</evidence>
<evidence type="ECO:0000313" key="11">
    <source>
        <dbReference type="EMBL" id="CAE1268691.1"/>
    </source>
</evidence>
<feature type="transmembrane region" description="Helical" evidence="8">
    <location>
        <begin position="945"/>
        <end position="963"/>
    </location>
</feature>
<dbReference type="EMBL" id="CAHIKZ030001580">
    <property type="protein sequence ID" value="CAE1268691.1"/>
    <property type="molecule type" value="Genomic_DNA"/>
</dbReference>
<evidence type="ECO:0000256" key="6">
    <source>
        <dbReference type="ARBA" id="ARBA00023136"/>
    </source>
</evidence>
<sequence length="1526" mass="176530">MDKILIVITSMVLGHYNSVSISNYTLTDCMTDIEIFTNVAFSNPSNVASTNFTICQTTCLQENTCIAFYYDTGTCQHYSNLSRMIDYQTGNVYFKCLACEVGWYYYQGMCYGIFPNCSNIGAASARFYGLDTTLIHVVDKIKKPFYIREVINRHGVWIFETYNITFAFVLGSGEKCVYANQAMPLLNANCSLGLDEICEKEGEPKYQVTKSVTTDETISTLSTNEADPSTERQTITDFASTITVKTTSLTSHAARIISTEVINASTFMFPLSQMMTEKPEIKTGNFQNQSKTGILTKIQQIDSQTDQTTVRNFLQDLTPYMTNLTSHETQVVINATRNLINCAIKANYSEVDYPLILEDVANLSSNVPQTNDDLKLALTDSMLRITNQILILGKNEKTFYFSSTDYVLAGVKTDPQNLNGLNLKTEYGEINIPDSMKEAETTLYFKMISYKDPISDPSIENKTQSSMIYVSLEDDQNNAIPNPDPDKTVKIEKYTRVLRVLIHSNDPQTILYLLVDYGGSSNKRLQKRLNHTPLKIRSSLVQPMLNRKSLKEQSKDEYEPFDIQDTSIDENYNVILKTNLFGTFTSVISFVTPKILDFEKIFVDFEKKVLNNSYVLIVLLLIFFVYCILALMVRRLDKKDQICWQYLPLADNVPSQSCVYLMRVYTGIRSSRKMTAVPYFILRGKKGITDIRILDDKIRHNLRHGTVSDFILRTDGHLGNLLSLKIWHNNEGSCPKWFLSHIEIKDTKDNKWYSFPCHDWFSFDKGDGSIIRQLEPHSNRCDNLFDNLKSRIFIDLFDDHLYVSVVKRPRSSPFTRVQRLSTIVAVLYLSLVSSAMYYKPTDKIPSRALTLGPFTLTSKEIVVGLISSVIMVLPTSIIINLFKWRKVNSEESDSCGSSLTLAERLKRFRLPWWSMSLAYLLIFLSISISAYFTFMYSIVWGKELALKWLLSIAINVVLSILLIQPVKIGFVALLASYFFQTPTLDDEDNAGISDFVECTGTFQSKIKICPPPDMMVEEWKHKKLILKLDHKLSKIFRTLFSRFFYVILLVFFVINERINTRFHQNKAIEQQLQLDKLKQNHGVEDMWNWIETFALPVIFPLKTNDKRLLLIDEQRYLADQVNKRLGAVRFRQIRPEKGWRKDFQVFGQNETKDDLILSALHYTSSIDSREYFKQRGTLGYYQNGGYIVDINKRYLKAKRILSQLRDLKWMDDQTRCLFICNVIRLFSRLKKMQKTKLFAWTMIIPLLNIFFSMMIIFGFIVKIDQLLVLRDELVAHPDKYVSADILIIQEQIYLAGLCGCILVAMLSLLEPMTFNYHLFLMKGSISVSMPSLLSFTVFLVVILSSFAFSLYVTLCSYSFHFKDLRTVYLTLFRIFLLMGKFHETFQLDRLFTHLVFLAYGFTVSIILLNVCVSIINDSFTYIRDMQLNVGSKYRFDQRLNDHFWNRMRRFFCRKRQDNSQKVYEVKQRDNDDTDIKKILLKLDWIICKTISDYEKEEIHAILTENFALIKSEVNLLKDTEKCKRTI</sequence>
<dbReference type="GO" id="GO:0016020">
    <property type="term" value="C:membrane"/>
    <property type="evidence" value="ECO:0007669"/>
    <property type="project" value="UniProtKB-SubCell"/>
</dbReference>
<keyword evidence="12" id="KW-1185">Reference proteome</keyword>
<dbReference type="PROSITE" id="PS50095">
    <property type="entry name" value="PLAT"/>
    <property type="match status" value="1"/>
</dbReference>
<feature type="transmembrane region" description="Helical" evidence="8">
    <location>
        <begin position="1237"/>
        <end position="1261"/>
    </location>
</feature>
<dbReference type="OrthoDB" id="6119411at2759"/>
<keyword evidence="4" id="KW-0732">Signal</keyword>
<evidence type="ECO:0000256" key="3">
    <source>
        <dbReference type="ARBA" id="ARBA00022692"/>
    </source>
</evidence>
<feature type="transmembrane region" description="Helical" evidence="8">
    <location>
        <begin position="861"/>
        <end position="882"/>
    </location>
</feature>
<feature type="transmembrane region" description="Helical" evidence="8">
    <location>
        <begin position="1292"/>
        <end position="1312"/>
    </location>
</feature>
<feature type="transmembrane region" description="Helical" evidence="8">
    <location>
        <begin position="1394"/>
        <end position="1415"/>
    </location>
</feature>
<keyword evidence="5 8" id="KW-1133">Transmembrane helix</keyword>
<name>A0A812CK88_ACAPH</name>
<dbReference type="InterPro" id="IPR051223">
    <property type="entry name" value="Polycystin"/>
</dbReference>
<dbReference type="Gene3D" id="2.60.60.20">
    <property type="entry name" value="PLAT/LH2 domain"/>
    <property type="match status" value="1"/>
</dbReference>
<dbReference type="Pfam" id="PF01477">
    <property type="entry name" value="PLAT"/>
    <property type="match status" value="1"/>
</dbReference>
<dbReference type="PANTHER" id="PTHR10877">
    <property type="entry name" value="POLYCYSTIN FAMILY MEMBER"/>
    <property type="match status" value="1"/>
</dbReference>
<dbReference type="Pfam" id="PF08016">
    <property type="entry name" value="PKD_channel"/>
    <property type="match status" value="1"/>
</dbReference>
<gene>
    <name evidence="11" type="ORF">SPHA_36221</name>
</gene>
<dbReference type="PANTHER" id="PTHR10877:SF194">
    <property type="entry name" value="LOCATION OF VULVA DEFECTIVE 1"/>
    <property type="match status" value="1"/>
</dbReference>
<reference evidence="11" key="1">
    <citation type="submission" date="2021-01" db="EMBL/GenBank/DDBJ databases">
        <authorList>
            <person name="Li R."/>
            <person name="Bekaert M."/>
        </authorList>
    </citation>
    <scope>NUCLEOTIDE SEQUENCE</scope>
    <source>
        <strain evidence="11">Farmed</strain>
    </source>
</reference>
<dbReference type="InterPro" id="IPR036392">
    <property type="entry name" value="PLAT/LH2_dom_sf"/>
</dbReference>
<dbReference type="GO" id="GO:0005262">
    <property type="term" value="F:calcium channel activity"/>
    <property type="evidence" value="ECO:0007669"/>
    <property type="project" value="TreeGrafter"/>
</dbReference>
<dbReference type="Proteomes" id="UP000597762">
    <property type="component" value="Unassembled WGS sequence"/>
</dbReference>
<comment type="similarity">
    <text evidence="2">Belongs to the polycystin family.</text>
</comment>
<feature type="transmembrane region" description="Helical" evidence="8">
    <location>
        <begin position="917"/>
        <end position="939"/>
    </location>
</feature>
<keyword evidence="3 8" id="KW-0812">Transmembrane</keyword>
<dbReference type="SUPFAM" id="SSF49723">
    <property type="entry name" value="Lipase/lipooxygenase domain (PLAT/LH2 domain)"/>
    <property type="match status" value="1"/>
</dbReference>
<evidence type="ECO:0000313" key="12">
    <source>
        <dbReference type="Proteomes" id="UP000597762"/>
    </source>
</evidence>
<feature type="transmembrane region" description="Helical" evidence="8">
    <location>
        <begin position="817"/>
        <end position="838"/>
    </location>
</feature>
<dbReference type="InterPro" id="IPR003609">
    <property type="entry name" value="Pan_app"/>
</dbReference>
<evidence type="ECO:0000256" key="2">
    <source>
        <dbReference type="ARBA" id="ARBA00007200"/>
    </source>
</evidence>
<feature type="transmembrane region" description="Helical" evidence="8">
    <location>
        <begin position="1366"/>
        <end position="1382"/>
    </location>
</feature>
<accession>A0A812CK88</accession>
<dbReference type="InterPro" id="IPR013122">
    <property type="entry name" value="PKD1_2_channel"/>
</dbReference>
<dbReference type="Pfam" id="PF20519">
    <property type="entry name" value="Polycystin_dom"/>
    <property type="match status" value="1"/>
</dbReference>
<evidence type="ECO:0000259" key="9">
    <source>
        <dbReference type="PROSITE" id="PS50095"/>
    </source>
</evidence>
<evidence type="ECO:0000256" key="4">
    <source>
        <dbReference type="ARBA" id="ARBA00022729"/>
    </source>
</evidence>
<feature type="transmembrane region" description="Helical" evidence="8">
    <location>
        <begin position="614"/>
        <end position="633"/>
    </location>
</feature>
<keyword evidence="6 8" id="KW-0472">Membrane</keyword>
<proteinExistence type="inferred from homology"/>
<dbReference type="InterPro" id="IPR016187">
    <property type="entry name" value="CTDL_fold"/>
</dbReference>
<organism evidence="11 12">
    <name type="scientific">Acanthosepion pharaonis</name>
    <name type="common">Pharaoh cuttlefish</name>
    <name type="synonym">Sepia pharaonis</name>
    <dbReference type="NCBI Taxonomy" id="158019"/>
    <lineage>
        <taxon>Eukaryota</taxon>
        <taxon>Metazoa</taxon>
        <taxon>Spiralia</taxon>
        <taxon>Lophotrochozoa</taxon>
        <taxon>Mollusca</taxon>
        <taxon>Cephalopoda</taxon>
        <taxon>Coleoidea</taxon>
        <taxon>Decapodiformes</taxon>
        <taxon>Sepiida</taxon>
        <taxon>Sepiina</taxon>
        <taxon>Sepiidae</taxon>
        <taxon>Acanthosepion</taxon>
    </lineage>
</organism>
<feature type="domain" description="Apple" evidence="10">
    <location>
        <begin position="29"/>
        <end position="99"/>
    </location>
</feature>
<feature type="transmembrane region" description="Helical" evidence="8">
    <location>
        <begin position="1332"/>
        <end position="1354"/>
    </location>
</feature>
<evidence type="ECO:0000259" key="10">
    <source>
        <dbReference type="PROSITE" id="PS50948"/>
    </source>
</evidence>
<dbReference type="Gene3D" id="1.10.287.70">
    <property type="match status" value="1"/>
</dbReference>
<comment type="caution">
    <text evidence="11">The sequence shown here is derived from an EMBL/GenBank/DDBJ whole genome shotgun (WGS) entry which is preliminary data.</text>
</comment>
<feature type="transmembrane region" description="Helical" evidence="8">
    <location>
        <begin position="1035"/>
        <end position="1054"/>
    </location>
</feature>
<feature type="domain" description="PLAT" evidence="9">
    <location>
        <begin position="658"/>
        <end position="775"/>
    </location>
</feature>